<comment type="cofactor">
    <cofactor evidence="2">
        <name>Zn(2+)</name>
        <dbReference type="ChEBI" id="CHEBI:29105"/>
    </cofactor>
</comment>
<protein>
    <recommendedName>
        <fullName evidence="5">hydroxyacylglutathione hydrolase</fullName>
        <ecNumber evidence="5">3.1.2.6</ecNumber>
    </recommendedName>
    <alternativeName>
        <fullName evidence="9">Glyoxalase II</fullName>
    </alternativeName>
</protein>
<comment type="similarity">
    <text evidence="4">Belongs to the metallo-beta-lactamase superfamily. Glyoxalase II family.</text>
</comment>
<dbReference type="PANTHER" id="PTHR11935">
    <property type="entry name" value="BETA LACTAMASE DOMAIN"/>
    <property type="match status" value="1"/>
</dbReference>
<dbReference type="InterPro" id="IPR036866">
    <property type="entry name" value="RibonucZ/Hydroxyglut_hydro"/>
</dbReference>
<dbReference type="GO" id="GO:0004416">
    <property type="term" value="F:hydroxyacylglutathione hydrolase activity"/>
    <property type="evidence" value="ECO:0007669"/>
    <property type="project" value="UniProtKB-EC"/>
</dbReference>
<proteinExistence type="inferred from homology"/>
<evidence type="ECO:0000256" key="1">
    <source>
        <dbReference type="ARBA" id="ARBA00001623"/>
    </source>
</evidence>
<dbReference type="UniPathway" id="UPA00619">
    <property type="reaction ID" value="UER00676"/>
</dbReference>
<feature type="domain" description="Metallo-beta-lactamase" evidence="10">
    <location>
        <begin position="62"/>
        <end position="223"/>
    </location>
</feature>
<dbReference type="EMBL" id="ML976103">
    <property type="protein sequence ID" value="KAF1938505.1"/>
    <property type="molecule type" value="Genomic_DNA"/>
</dbReference>
<evidence type="ECO:0000256" key="5">
    <source>
        <dbReference type="ARBA" id="ARBA00011917"/>
    </source>
</evidence>
<keyword evidence="6" id="KW-0479">Metal-binding</keyword>
<organism evidence="11 12">
    <name type="scientific">Clathrospora elynae</name>
    <dbReference type="NCBI Taxonomy" id="706981"/>
    <lineage>
        <taxon>Eukaryota</taxon>
        <taxon>Fungi</taxon>
        <taxon>Dikarya</taxon>
        <taxon>Ascomycota</taxon>
        <taxon>Pezizomycotina</taxon>
        <taxon>Dothideomycetes</taxon>
        <taxon>Pleosporomycetidae</taxon>
        <taxon>Pleosporales</taxon>
        <taxon>Diademaceae</taxon>
        <taxon>Clathrospora</taxon>
    </lineage>
</organism>
<dbReference type="Proteomes" id="UP000800038">
    <property type="component" value="Unassembled WGS sequence"/>
</dbReference>
<dbReference type="Pfam" id="PF00753">
    <property type="entry name" value="Lactamase_B"/>
    <property type="match status" value="1"/>
</dbReference>
<dbReference type="Gene3D" id="3.60.15.10">
    <property type="entry name" value="Ribonuclease Z/Hydroxyacylglutathione hydrolase-like"/>
    <property type="match status" value="1"/>
</dbReference>
<dbReference type="OrthoDB" id="515692at2759"/>
<evidence type="ECO:0000256" key="9">
    <source>
        <dbReference type="ARBA" id="ARBA00031044"/>
    </source>
</evidence>
<reference evidence="11" key="1">
    <citation type="journal article" date="2020" name="Stud. Mycol.">
        <title>101 Dothideomycetes genomes: a test case for predicting lifestyles and emergence of pathogens.</title>
        <authorList>
            <person name="Haridas S."/>
            <person name="Albert R."/>
            <person name="Binder M."/>
            <person name="Bloem J."/>
            <person name="Labutti K."/>
            <person name="Salamov A."/>
            <person name="Andreopoulos B."/>
            <person name="Baker S."/>
            <person name="Barry K."/>
            <person name="Bills G."/>
            <person name="Bluhm B."/>
            <person name="Cannon C."/>
            <person name="Castanera R."/>
            <person name="Culley D."/>
            <person name="Daum C."/>
            <person name="Ezra D."/>
            <person name="Gonzalez J."/>
            <person name="Henrissat B."/>
            <person name="Kuo A."/>
            <person name="Liang C."/>
            <person name="Lipzen A."/>
            <person name="Lutzoni F."/>
            <person name="Magnuson J."/>
            <person name="Mondo S."/>
            <person name="Nolan M."/>
            <person name="Ohm R."/>
            <person name="Pangilinan J."/>
            <person name="Park H.-J."/>
            <person name="Ramirez L."/>
            <person name="Alfaro M."/>
            <person name="Sun H."/>
            <person name="Tritt A."/>
            <person name="Yoshinaga Y."/>
            <person name="Zwiers L.-H."/>
            <person name="Turgeon B."/>
            <person name="Goodwin S."/>
            <person name="Spatafora J."/>
            <person name="Crous P."/>
            <person name="Grigoriev I."/>
        </authorList>
    </citation>
    <scope>NUCLEOTIDE SEQUENCE</scope>
    <source>
        <strain evidence="11">CBS 161.51</strain>
    </source>
</reference>
<dbReference type="SMART" id="SM00849">
    <property type="entry name" value="Lactamase_B"/>
    <property type="match status" value="1"/>
</dbReference>
<keyword evidence="8" id="KW-0862">Zinc</keyword>
<comment type="pathway">
    <text evidence="3">Secondary metabolite metabolism; methylglyoxal degradation; (R)-lactate from methylglyoxal: step 2/2.</text>
</comment>
<name>A0A6A5SD00_9PLEO</name>
<dbReference type="Pfam" id="PF16123">
    <property type="entry name" value="HAGH_C"/>
    <property type="match status" value="1"/>
</dbReference>
<dbReference type="InterPro" id="IPR017782">
    <property type="entry name" value="Hydroxyacylglutathione_Hdrlase"/>
</dbReference>
<dbReference type="GO" id="GO:0019243">
    <property type="term" value="P:methylglyoxal catabolic process to D-lactate via S-lactoyl-glutathione"/>
    <property type="evidence" value="ECO:0007669"/>
    <property type="project" value="InterPro"/>
</dbReference>
<evidence type="ECO:0000259" key="10">
    <source>
        <dbReference type="SMART" id="SM00849"/>
    </source>
</evidence>
<evidence type="ECO:0000313" key="11">
    <source>
        <dbReference type="EMBL" id="KAF1938505.1"/>
    </source>
</evidence>
<keyword evidence="12" id="KW-1185">Reference proteome</keyword>
<comment type="catalytic activity">
    <reaction evidence="1">
        <text>an S-(2-hydroxyacyl)glutathione + H2O = a 2-hydroxy carboxylate + glutathione + H(+)</text>
        <dbReference type="Rhea" id="RHEA:21864"/>
        <dbReference type="ChEBI" id="CHEBI:15377"/>
        <dbReference type="ChEBI" id="CHEBI:15378"/>
        <dbReference type="ChEBI" id="CHEBI:57925"/>
        <dbReference type="ChEBI" id="CHEBI:58896"/>
        <dbReference type="ChEBI" id="CHEBI:71261"/>
        <dbReference type="EC" id="3.1.2.6"/>
    </reaction>
</comment>
<dbReference type="SUPFAM" id="SSF56281">
    <property type="entry name" value="Metallo-hydrolase/oxidoreductase"/>
    <property type="match status" value="1"/>
</dbReference>
<dbReference type="GO" id="GO:0046872">
    <property type="term" value="F:metal ion binding"/>
    <property type="evidence" value="ECO:0007669"/>
    <property type="project" value="UniProtKB-KW"/>
</dbReference>
<evidence type="ECO:0000256" key="3">
    <source>
        <dbReference type="ARBA" id="ARBA00004963"/>
    </source>
</evidence>
<dbReference type="PANTHER" id="PTHR11935:SF94">
    <property type="entry name" value="TENZING NORGAY, ISOFORM C"/>
    <property type="match status" value="1"/>
</dbReference>
<accession>A0A6A5SD00</accession>
<dbReference type="CDD" id="cd07723">
    <property type="entry name" value="hydroxyacylglutathione_hydrolase_MBL-fold"/>
    <property type="match status" value="1"/>
</dbReference>
<evidence type="ECO:0000256" key="8">
    <source>
        <dbReference type="ARBA" id="ARBA00022833"/>
    </source>
</evidence>
<evidence type="ECO:0000256" key="7">
    <source>
        <dbReference type="ARBA" id="ARBA00022801"/>
    </source>
</evidence>
<dbReference type="InterPro" id="IPR032282">
    <property type="entry name" value="HAGH_C"/>
</dbReference>
<evidence type="ECO:0000256" key="6">
    <source>
        <dbReference type="ARBA" id="ARBA00022723"/>
    </source>
</evidence>
<evidence type="ECO:0000256" key="2">
    <source>
        <dbReference type="ARBA" id="ARBA00001947"/>
    </source>
</evidence>
<dbReference type="InterPro" id="IPR001279">
    <property type="entry name" value="Metallo-B-lactamas"/>
</dbReference>
<dbReference type="InterPro" id="IPR035680">
    <property type="entry name" value="Clx_II_MBL"/>
</dbReference>
<dbReference type="AlphaFoldDB" id="A0A6A5SD00"/>
<sequence>MTSTTLRRLLFSVFLMSLFTTAIKRYSLSSLTRIIAKTDVNQPVTARAMHIQSIPMWVGTGNNYAYLVSDDKSHEAVIIDPANPPEVIPVLREKSSSGGLKLTNIINTHHHKDHAGGNQEIINEFHLQVIGGRDCAMVSKTPAHNTTFNIGSIKVTALHTPCHTQDSICFFFEDGEDRAVFTGDTMFIGGCGRFFEGTPKEMHKALNETLAALPDDTKVYPGHEYTKGNVKFAKKVLNNDAIKRLDEYSQANKETQGKFTIGDEKQHNVFMRLDDPELQRVTGKTEPIDVMGALRSMKDNS</sequence>
<dbReference type="NCBIfam" id="TIGR03413">
    <property type="entry name" value="GSH_gloB"/>
    <property type="match status" value="1"/>
</dbReference>
<dbReference type="EC" id="3.1.2.6" evidence="5"/>
<evidence type="ECO:0000313" key="12">
    <source>
        <dbReference type="Proteomes" id="UP000800038"/>
    </source>
</evidence>
<keyword evidence="7 11" id="KW-0378">Hydrolase</keyword>
<evidence type="ECO:0000256" key="4">
    <source>
        <dbReference type="ARBA" id="ARBA00006759"/>
    </source>
</evidence>
<gene>
    <name evidence="11" type="ORF">EJ02DRAFT_473478</name>
</gene>